<name>A0A1T4WD99_9GAMM</name>
<sequence>MYTLLRILFFNKGVVAKNSIGRISPRRFLKLRVNYLDIKESI</sequence>
<evidence type="ECO:0000313" key="2">
    <source>
        <dbReference type="Proteomes" id="UP000190162"/>
    </source>
</evidence>
<evidence type="ECO:0000313" key="1">
    <source>
        <dbReference type="EMBL" id="SKA75167.1"/>
    </source>
</evidence>
<feature type="non-terminal residue" evidence="1">
    <location>
        <position position="42"/>
    </location>
</feature>
<protein>
    <submittedName>
        <fullName evidence="1">Uncharacterized protein</fullName>
    </submittedName>
</protein>
<dbReference type="AlphaFoldDB" id="A0A1T4WD99"/>
<organism evidence="1 2">
    <name type="scientific">Enterovibrio nigricans DSM 22720</name>
    <dbReference type="NCBI Taxonomy" id="1121868"/>
    <lineage>
        <taxon>Bacteria</taxon>
        <taxon>Pseudomonadati</taxon>
        <taxon>Pseudomonadota</taxon>
        <taxon>Gammaproteobacteria</taxon>
        <taxon>Vibrionales</taxon>
        <taxon>Vibrionaceae</taxon>
        <taxon>Enterovibrio</taxon>
    </lineage>
</organism>
<dbReference type="EMBL" id="FUXU01000205">
    <property type="protein sequence ID" value="SKA75167.1"/>
    <property type="molecule type" value="Genomic_DNA"/>
</dbReference>
<accession>A0A1T4WD99</accession>
<dbReference type="Proteomes" id="UP000190162">
    <property type="component" value="Unassembled WGS sequence"/>
</dbReference>
<reference evidence="2" key="1">
    <citation type="submission" date="2017-02" db="EMBL/GenBank/DDBJ databases">
        <authorList>
            <person name="Varghese N."/>
            <person name="Submissions S."/>
        </authorList>
    </citation>
    <scope>NUCLEOTIDE SEQUENCE [LARGE SCALE GENOMIC DNA]</scope>
    <source>
        <strain evidence="2">DSM 22720</strain>
    </source>
</reference>
<keyword evidence="2" id="KW-1185">Reference proteome</keyword>
<proteinExistence type="predicted"/>
<gene>
    <name evidence="1" type="ORF">SAMN02745132_04881</name>
</gene>